<organism evidence="1">
    <name type="scientific">Orpheovirus IHUMI-LCC2</name>
    <dbReference type="NCBI Taxonomy" id="2023057"/>
    <lineage>
        <taxon>Viruses</taxon>
        <taxon>Varidnaviria</taxon>
        <taxon>Bamfordvirae</taxon>
        <taxon>Nucleocytoviricota</taxon>
        <taxon>Megaviricetes</taxon>
        <taxon>Pimascovirales</taxon>
        <taxon>Ocovirineae</taxon>
        <taxon>Orpheoviridae</taxon>
        <taxon>Alphaorpheovirus</taxon>
        <taxon>Alphaorpheovirus massiliense</taxon>
    </lineage>
</organism>
<evidence type="ECO:0000313" key="1">
    <source>
        <dbReference type="EMBL" id="SNW62868.1"/>
    </source>
</evidence>
<proteinExistence type="predicted"/>
<dbReference type="GeneID" id="35382810"/>
<dbReference type="RefSeq" id="YP_009449170.1">
    <property type="nucleotide sequence ID" value="NC_036594.1"/>
</dbReference>
<reference evidence="1" key="1">
    <citation type="submission" date="2017-08" db="EMBL/GenBank/DDBJ databases">
        <authorList>
            <consortium name="Urmite Genomes"/>
        </authorList>
    </citation>
    <scope>NUCLEOTIDE SEQUENCE [LARGE SCALE GENOMIC DNA]</scope>
    <source>
        <strain evidence="1">IHUMI-LCC2</strain>
    </source>
</reference>
<gene>
    <name evidence="1" type="ORF">ORPV_964</name>
</gene>
<accession>A0A2I2L5P4</accession>
<dbReference type="EMBL" id="LT906555">
    <property type="protein sequence ID" value="SNW62868.1"/>
    <property type="molecule type" value="Genomic_DNA"/>
</dbReference>
<dbReference type="KEGG" id="vg:35382810"/>
<protein>
    <submittedName>
        <fullName evidence="1">Uncharacterized protein</fullName>
    </submittedName>
</protein>
<sequence length="618" mass="73051">MNTYNRLSRDILLEIDKLRGSLFRSQYGRDCTNNDSIASFLYNYDMIDNSYIYEIERKPLGSLEKHELFYLCSKTLTLQELDNIDTETNINDLITLILINKYKQKIVDNETQLNIHNSYISTFSELCKRYNKTNIMDIEHLDENSFFIDVSCLREYCDRYQTLYLKRYRSQYLLFCIIYNTIFLPKEYVKKWNIINNIEKKYRYLLLAIYNNSLDDYLSSNIINKLESFVYSISTIKDEGKIEEHRREMGICIPPGKCLYTYLLNNIKYYRHAYREYKNDNNTIEYLCRYRDNDELLGKILLRYTDRDLIEFMDVYIPYSNKLEQINNYCSIFNKNGFFLPLQRLRCINKQTIVDLDEITDRTIYMIGYGLIDKYHCLTISDLISCIKVDGDIPNIENPFGGKGMQFTQEELSQLLNIIKFSIDNCVKDISQDLILLKDKVCKGIDLLRRFGHKNLQNKNIIKSLSNSDKEIVIKILQLLFYAGMYCRRWDGIGSYPHTESETKVKISDDVISDRVSKQLFMVLDLCNTLDVIYKNLILELSPYNIDNERNMLYTLTRDDENTLGKILNRLVTPQKGDVFSCVRINSTILICTAYHYLMDFFSMSISGLNLNNLHRIS</sequence>
<evidence type="ECO:0000313" key="2">
    <source>
        <dbReference type="Proteomes" id="UP000236316"/>
    </source>
</evidence>
<keyword evidence="2" id="KW-1185">Reference proteome</keyword>
<dbReference type="Proteomes" id="UP000236316">
    <property type="component" value="Segment"/>
</dbReference>
<name>A0A2I2L5P4_9VIRU</name>